<dbReference type="AlphaFoldDB" id="A0A0P8CIT6"/>
<sequence>MNSNMETHSNDNMKVFEKRLQSLERRVGEIESRLHPVVEDQIALYLTIPDSLRKSLFAVSELSKATADEVCIRTGRHRSIENKYLNELVRAGWLKRERVGKKSILLITKKERGRVS</sequence>
<gene>
    <name evidence="1" type="ORF">MPEBLZ_02666</name>
</gene>
<evidence type="ECO:0000313" key="2">
    <source>
        <dbReference type="Proteomes" id="UP000050360"/>
    </source>
</evidence>
<reference evidence="1 2" key="1">
    <citation type="submission" date="2015-09" db="EMBL/GenBank/DDBJ databases">
        <title>A metagenomics-based metabolic model of nitrate-dependent anaerobic oxidation of methane by Methanoperedens-like archaea.</title>
        <authorList>
            <person name="Arshad A."/>
            <person name="Speth D.R."/>
            <person name="De Graaf R.M."/>
            <person name="Op Den Camp H.J."/>
            <person name="Jetten M.S."/>
            <person name="Welte C.U."/>
        </authorList>
    </citation>
    <scope>NUCLEOTIDE SEQUENCE [LARGE SCALE GENOMIC DNA]</scope>
</reference>
<dbReference type="Proteomes" id="UP000050360">
    <property type="component" value="Unassembled WGS sequence"/>
</dbReference>
<dbReference type="EMBL" id="LKCM01000205">
    <property type="protein sequence ID" value="KPQ42771.1"/>
    <property type="molecule type" value="Genomic_DNA"/>
</dbReference>
<name>A0A0P8CIT6_9EURY</name>
<proteinExistence type="predicted"/>
<evidence type="ECO:0000313" key="1">
    <source>
        <dbReference type="EMBL" id="KPQ42771.1"/>
    </source>
</evidence>
<evidence type="ECO:0008006" key="3">
    <source>
        <dbReference type="Google" id="ProtNLM"/>
    </source>
</evidence>
<organism evidence="1 2">
    <name type="scientific">Candidatus Methanoperedens nitratireducens</name>
    <dbReference type="NCBI Taxonomy" id="1392998"/>
    <lineage>
        <taxon>Archaea</taxon>
        <taxon>Methanobacteriati</taxon>
        <taxon>Methanobacteriota</taxon>
        <taxon>Stenosarchaea group</taxon>
        <taxon>Methanomicrobia</taxon>
        <taxon>Methanosarcinales</taxon>
        <taxon>ANME-2 cluster</taxon>
        <taxon>Candidatus Methanoperedentaceae</taxon>
        <taxon>Candidatus Methanoperedens</taxon>
    </lineage>
</organism>
<comment type="caution">
    <text evidence="1">The sequence shown here is derived from an EMBL/GenBank/DDBJ whole genome shotgun (WGS) entry which is preliminary data.</text>
</comment>
<protein>
    <recommendedName>
        <fullName evidence="3">Transcriptional regulator</fullName>
    </recommendedName>
</protein>
<accession>A0A0P8CIT6</accession>